<evidence type="ECO:0000256" key="1">
    <source>
        <dbReference type="SAM" id="MobiDB-lite"/>
    </source>
</evidence>
<accession>A0A8H3PEH1</accession>
<name>A0A8H3PEH1_9LECA</name>
<feature type="compositionally biased region" description="Polar residues" evidence="1">
    <location>
        <begin position="1"/>
        <end position="44"/>
    </location>
</feature>
<feature type="compositionally biased region" description="Basic and acidic residues" evidence="1">
    <location>
        <begin position="131"/>
        <end position="146"/>
    </location>
</feature>
<feature type="compositionally biased region" description="Basic residues" evidence="1">
    <location>
        <begin position="90"/>
        <end position="102"/>
    </location>
</feature>
<proteinExistence type="predicted"/>
<evidence type="ECO:0000313" key="3">
    <source>
        <dbReference type="Proteomes" id="UP000664534"/>
    </source>
</evidence>
<feature type="compositionally biased region" description="Polar residues" evidence="1">
    <location>
        <begin position="72"/>
        <end position="83"/>
    </location>
</feature>
<feature type="compositionally biased region" description="Basic and acidic residues" evidence="1">
    <location>
        <begin position="178"/>
        <end position="189"/>
    </location>
</feature>
<organism evidence="2 3">
    <name type="scientific">Imshaugia aleurites</name>
    <dbReference type="NCBI Taxonomy" id="172621"/>
    <lineage>
        <taxon>Eukaryota</taxon>
        <taxon>Fungi</taxon>
        <taxon>Dikarya</taxon>
        <taxon>Ascomycota</taxon>
        <taxon>Pezizomycotina</taxon>
        <taxon>Lecanoromycetes</taxon>
        <taxon>OSLEUM clade</taxon>
        <taxon>Lecanoromycetidae</taxon>
        <taxon>Lecanorales</taxon>
        <taxon>Lecanorineae</taxon>
        <taxon>Parmeliaceae</taxon>
        <taxon>Imshaugia</taxon>
    </lineage>
</organism>
<dbReference type="InterPro" id="IPR013887">
    <property type="entry name" value="UPF0592"/>
</dbReference>
<dbReference type="EMBL" id="CAJPDT010000115">
    <property type="protein sequence ID" value="CAF9939107.1"/>
    <property type="molecule type" value="Genomic_DNA"/>
</dbReference>
<comment type="caution">
    <text evidence="2">The sequence shown here is derived from an EMBL/GenBank/DDBJ whole genome shotgun (WGS) entry which is preliminary data.</text>
</comment>
<feature type="compositionally biased region" description="Low complexity" evidence="1">
    <location>
        <begin position="980"/>
        <end position="999"/>
    </location>
</feature>
<sequence length="1126" mass="123835">MSNGFTLPDTVSTPAQANSSVHVSGQAGTTSAIPRSASYTQLPTETKADATPARKSSLSRSFPENVLVNVEGNISQQSSTKNGSADGLKSRRRSSRRLGSSKRQKDPGTPLTTPKFAIGTDPISQDSADGPEIRKDGRIQGTEHKAPSAAGSVSSLARKSWMSRSRSPSPSPTKTRLRKETDLRAESTHHVNGSSPVVDGKTSVLSAAKATDEAPDPSSNGHAKESLSRRNSLLIRSSRPLSSLLSKVPASETPSVPPIPKSYSTDRLPLSNNESTSSKPPAVPKSWSSERLQALGAETPRRKDELWSVFRMIDGEYQKFQSRPSSMKTGIVRSVLLPFLRNHAEHPSISSLRPEDLERRTFILNKWWTGLLEMLNGRHGELVSGNDRPAILEAVTALMARPEWTLPLSSIATRPIKTARTSLKSHSTTSLGSNLSDCLADSVHHNVRNTFAQNLLAQMAYVVDKMSTRNVAASLVTFCGKATAYAFFYCEGIAEILVRLWATPSETLRRVLAEGSREKQSDLDSISDRVCTAYPRCLHSLRLKSLRPMMKYLRSNPQSPVPIATTHIPWHGPWVTRWAGKDTDLFFVFTKLYTDLACRFLPDNPSPEERMAAPAWVLVQAQILTVLDATMQQTNTEPPISQPGSSSATFDDLLGDADANATMLPLPAHGVVRTMGENRLIMLLRECLSSSAVLAGKSRSIFAQSFSSLLRVAARRTSMYDHNACFTLCDFLEEAIPILQRYQQETDAVIDVIDWSFWLDVCKHMLQSQNSMTEVRVCAFLYGLWSAITIDEARRREVCLDWLLAENTFHSNFNHWCPMVRAFYMRLVVWKIARLNGSGSEVNRAILEALDLRLQQVYRNFLYVQENAQRKNIAAPSTAPCNPAPGRCLEIVRNDTQMASNGSFLTFDAILSSASTAKSNAYVGPNAQETASPSGASRPRKGAEDTNKSQDNGRKRWRLFKSIIPSSAPKDRPKTSSEKTTPTASRSSSPSRHGSTEGSASTTALNGTAGPAPSYRTLSFKISLEWSEETYSPFGGRDRRLYPPKLPLPAQISLESRQSDAVPDYSPLEPLGVTAGPSKYAGRALAEWAILVTECQNFFERRKAEGVPSYQLVETPTLGVDPFRKL</sequence>
<dbReference type="OrthoDB" id="296767at2759"/>
<protein>
    <recommendedName>
        <fullName evidence="4">DUF1765-domain-containing protein</fullName>
    </recommendedName>
</protein>
<keyword evidence="3" id="KW-1185">Reference proteome</keyword>
<feature type="compositionally biased region" description="Basic and acidic residues" evidence="1">
    <location>
        <begin position="941"/>
        <end position="954"/>
    </location>
</feature>
<dbReference type="PANTHER" id="PTHR37988">
    <property type="entry name" value="UPF0592 MEMBRANE PROTEIN C7D4.03C"/>
    <property type="match status" value="1"/>
</dbReference>
<gene>
    <name evidence="2" type="ORF">IMSHALPRED_001207</name>
</gene>
<evidence type="ECO:0008006" key="4">
    <source>
        <dbReference type="Google" id="ProtNLM"/>
    </source>
</evidence>
<dbReference type="AlphaFoldDB" id="A0A8H3PEH1"/>
<feature type="region of interest" description="Disordered" evidence="1">
    <location>
        <begin position="922"/>
        <end position="1012"/>
    </location>
</feature>
<reference evidence="2" key="1">
    <citation type="submission" date="2021-03" db="EMBL/GenBank/DDBJ databases">
        <authorList>
            <person name="Tagirdzhanova G."/>
        </authorList>
    </citation>
    <scope>NUCLEOTIDE SEQUENCE</scope>
</reference>
<dbReference type="Pfam" id="PF08578">
    <property type="entry name" value="DUF1765"/>
    <property type="match status" value="1"/>
</dbReference>
<dbReference type="PANTHER" id="PTHR37988:SF1">
    <property type="entry name" value="UPF0592 MEMBRANE PROTEIN C7D4.03C"/>
    <property type="match status" value="1"/>
</dbReference>
<feature type="compositionally biased region" description="Low complexity" evidence="1">
    <location>
        <begin position="229"/>
        <end position="246"/>
    </location>
</feature>
<dbReference type="Proteomes" id="UP000664534">
    <property type="component" value="Unassembled WGS sequence"/>
</dbReference>
<feature type="region of interest" description="Disordered" evidence="1">
    <location>
        <begin position="1"/>
        <end position="290"/>
    </location>
</feature>
<feature type="compositionally biased region" description="Polar residues" evidence="1">
    <location>
        <begin position="262"/>
        <end position="279"/>
    </location>
</feature>
<evidence type="ECO:0000313" key="2">
    <source>
        <dbReference type="EMBL" id="CAF9939107.1"/>
    </source>
</evidence>